<proteinExistence type="predicted"/>
<sequence>MRNACANLGYSFDGTTCHVLASAIGEGGQCCEQLRICQRRHHPIYLSFADRVQRDQSQSCRSFYTTSKSERDNAITNLWYMDKALLVT</sequence>
<protein>
    <submittedName>
        <fullName evidence="1">Uncharacterized protein</fullName>
    </submittedName>
</protein>
<evidence type="ECO:0000313" key="2">
    <source>
        <dbReference type="Proteomes" id="UP000076871"/>
    </source>
</evidence>
<dbReference type="OrthoDB" id="9971254at2759"/>
<name>A0A165CXB1_9APHY</name>
<dbReference type="InParanoid" id="A0A165CXB1"/>
<dbReference type="EMBL" id="KV427642">
    <property type="protein sequence ID" value="KZT03650.1"/>
    <property type="molecule type" value="Genomic_DNA"/>
</dbReference>
<gene>
    <name evidence="1" type="ORF">LAESUDRAFT_329957</name>
</gene>
<dbReference type="GeneID" id="63819074"/>
<evidence type="ECO:0000313" key="1">
    <source>
        <dbReference type="EMBL" id="KZT03650.1"/>
    </source>
</evidence>
<organism evidence="1 2">
    <name type="scientific">Laetiporus sulphureus 93-53</name>
    <dbReference type="NCBI Taxonomy" id="1314785"/>
    <lineage>
        <taxon>Eukaryota</taxon>
        <taxon>Fungi</taxon>
        <taxon>Dikarya</taxon>
        <taxon>Basidiomycota</taxon>
        <taxon>Agaricomycotina</taxon>
        <taxon>Agaricomycetes</taxon>
        <taxon>Polyporales</taxon>
        <taxon>Laetiporus</taxon>
    </lineage>
</organism>
<keyword evidence="2" id="KW-1185">Reference proteome</keyword>
<dbReference type="RefSeq" id="XP_040761390.1">
    <property type="nucleotide sequence ID" value="XM_040902043.1"/>
</dbReference>
<accession>A0A165CXB1</accession>
<dbReference type="Proteomes" id="UP000076871">
    <property type="component" value="Unassembled WGS sequence"/>
</dbReference>
<reference evidence="1 2" key="1">
    <citation type="journal article" date="2016" name="Mol. Biol. Evol.">
        <title>Comparative Genomics of Early-Diverging Mushroom-Forming Fungi Provides Insights into the Origins of Lignocellulose Decay Capabilities.</title>
        <authorList>
            <person name="Nagy L.G."/>
            <person name="Riley R."/>
            <person name="Tritt A."/>
            <person name="Adam C."/>
            <person name="Daum C."/>
            <person name="Floudas D."/>
            <person name="Sun H."/>
            <person name="Yadav J.S."/>
            <person name="Pangilinan J."/>
            <person name="Larsson K.H."/>
            <person name="Matsuura K."/>
            <person name="Barry K."/>
            <person name="Labutti K."/>
            <person name="Kuo R."/>
            <person name="Ohm R.A."/>
            <person name="Bhattacharya S.S."/>
            <person name="Shirouzu T."/>
            <person name="Yoshinaga Y."/>
            <person name="Martin F.M."/>
            <person name="Grigoriev I.V."/>
            <person name="Hibbett D.S."/>
        </authorList>
    </citation>
    <scope>NUCLEOTIDE SEQUENCE [LARGE SCALE GENOMIC DNA]</scope>
    <source>
        <strain evidence="1 2">93-53</strain>
    </source>
</reference>
<dbReference type="AlphaFoldDB" id="A0A165CXB1"/>